<evidence type="ECO:0000256" key="4">
    <source>
        <dbReference type="ARBA" id="ARBA00023172"/>
    </source>
</evidence>
<dbReference type="EMBL" id="NEMB01000003">
    <property type="protein sequence ID" value="PQQ67354.1"/>
    <property type="molecule type" value="Genomic_DNA"/>
</dbReference>
<evidence type="ECO:0000313" key="12">
    <source>
        <dbReference type="Proteomes" id="UP000239720"/>
    </source>
</evidence>
<accession>A0A2K9E4V5</accession>
<keyword evidence="3 7" id="KW-0227">DNA damage</keyword>
<dbReference type="Gene3D" id="2.40.50.140">
    <property type="entry name" value="Nucleic acid-binding proteins"/>
    <property type="match status" value="1"/>
</dbReference>
<dbReference type="Pfam" id="PF02565">
    <property type="entry name" value="RecO_C"/>
    <property type="match status" value="1"/>
</dbReference>
<evidence type="ECO:0000313" key="9">
    <source>
        <dbReference type="EMBL" id="AUG57428.1"/>
    </source>
</evidence>
<evidence type="ECO:0000256" key="6">
    <source>
        <dbReference type="ARBA" id="ARBA00033409"/>
    </source>
</evidence>
<proteinExistence type="inferred from homology"/>
<protein>
    <recommendedName>
        <fullName evidence="2 7">DNA repair protein RecO</fullName>
    </recommendedName>
    <alternativeName>
        <fullName evidence="6 7">Recombination protein O</fullName>
    </alternativeName>
</protein>
<dbReference type="OrthoDB" id="9797083at2"/>
<organism evidence="9 11">
    <name type="scientific">Acetivibrio saccincola</name>
    <dbReference type="NCBI Taxonomy" id="1677857"/>
    <lineage>
        <taxon>Bacteria</taxon>
        <taxon>Bacillati</taxon>
        <taxon>Bacillota</taxon>
        <taxon>Clostridia</taxon>
        <taxon>Eubacteriales</taxon>
        <taxon>Oscillospiraceae</taxon>
        <taxon>Acetivibrio</taxon>
    </lineage>
</organism>
<dbReference type="PANTHER" id="PTHR33991">
    <property type="entry name" value="DNA REPAIR PROTEIN RECO"/>
    <property type="match status" value="1"/>
</dbReference>
<reference evidence="10 12" key="2">
    <citation type="journal article" date="2018" name="Syst. Appl. Microbiol.">
        <title>Characterization and high-quality draft genome sequence of Herbivorax saccincola A7, an anaerobic, alkaliphilic, thermophilic, cellulolytic, and xylanolytic bacterium.</title>
        <authorList>
            <person name="Aikawa S."/>
            <person name="Baramee S."/>
            <person name="Sermsathanaswadi J."/>
            <person name="Thianheng P."/>
            <person name="Tachaapaikoon C."/>
            <person name="Shikata A."/>
            <person name="Waeonukul R."/>
            <person name="Pason P."/>
            <person name="Ratanakhanokchai K."/>
            <person name="Kosugi A."/>
        </authorList>
    </citation>
    <scope>NUCLEOTIDE SEQUENCE [LARGE SCALE GENOMIC DNA]</scope>
    <source>
        <strain evidence="10 12">A7</strain>
    </source>
</reference>
<evidence type="ECO:0000313" key="10">
    <source>
        <dbReference type="EMBL" id="PQQ67354.1"/>
    </source>
</evidence>
<dbReference type="PANTHER" id="PTHR33991:SF1">
    <property type="entry name" value="DNA REPAIR PROTEIN RECO"/>
    <property type="match status" value="1"/>
</dbReference>
<dbReference type="Proteomes" id="UP000239720">
    <property type="component" value="Unassembled WGS sequence"/>
</dbReference>
<dbReference type="InterPro" id="IPR003717">
    <property type="entry name" value="RecO"/>
</dbReference>
<dbReference type="InterPro" id="IPR022572">
    <property type="entry name" value="DNA_rep/recomb_RecO_N"/>
</dbReference>
<dbReference type="Pfam" id="PF11967">
    <property type="entry name" value="RecO_N"/>
    <property type="match status" value="1"/>
</dbReference>
<dbReference type="AlphaFoldDB" id="A0A2K9E4V5"/>
<keyword evidence="5 7" id="KW-0234">DNA repair</keyword>
<evidence type="ECO:0000259" key="8">
    <source>
        <dbReference type="Pfam" id="PF11967"/>
    </source>
</evidence>
<dbReference type="Gene3D" id="1.20.1440.120">
    <property type="entry name" value="Recombination protein O, C-terminal domain"/>
    <property type="match status" value="1"/>
</dbReference>
<dbReference type="InterPro" id="IPR012340">
    <property type="entry name" value="NA-bd_OB-fold"/>
</dbReference>
<dbReference type="HAMAP" id="MF_00201">
    <property type="entry name" value="RecO"/>
    <property type="match status" value="1"/>
</dbReference>
<name>A0A2K9E4V5_9FIRM</name>
<gene>
    <name evidence="7 9" type="primary">recO</name>
    <name evidence="10" type="ORF">B9R14_11730</name>
    <name evidence="9" type="ORF">HVS_07565</name>
</gene>
<evidence type="ECO:0000256" key="7">
    <source>
        <dbReference type="HAMAP-Rule" id="MF_00201"/>
    </source>
</evidence>
<dbReference type="GO" id="GO:0043590">
    <property type="term" value="C:bacterial nucleoid"/>
    <property type="evidence" value="ECO:0007669"/>
    <property type="project" value="TreeGrafter"/>
</dbReference>
<evidence type="ECO:0000256" key="5">
    <source>
        <dbReference type="ARBA" id="ARBA00023204"/>
    </source>
</evidence>
<evidence type="ECO:0000256" key="2">
    <source>
        <dbReference type="ARBA" id="ARBA00021310"/>
    </source>
</evidence>
<keyword evidence="11" id="KW-1185">Reference proteome</keyword>
<evidence type="ECO:0000256" key="1">
    <source>
        <dbReference type="ARBA" id="ARBA00007452"/>
    </source>
</evidence>
<dbReference type="Proteomes" id="UP000233534">
    <property type="component" value="Chromosome"/>
</dbReference>
<comment type="function">
    <text evidence="7">Involved in DNA repair and RecF pathway recombination.</text>
</comment>
<sequence length="253" mass="28641">MSYVKTTGIVIKEVHTGEADKILTIFTRNLGKITASAKGARRPRSRLIAGTQLLCYSDFVLFKGKEMYSINSCDVIEPFYDIRNSIEKLTCAAHMTDIINDIAQENQPSIDVLKLFLNSLYMISNSKRPVLQVVSIFEIKLLSILGFAPWVNGCVNCGKKEFENISFSFVKCGFICKDCTAADKSAVRLSEGAAKAIFYIVYSNMQNIFNFEASCDVLDEIRRVSKIYLKRQLEKDYKKMDFLKCLKSHKEGI</sequence>
<dbReference type="GO" id="GO:0006310">
    <property type="term" value="P:DNA recombination"/>
    <property type="evidence" value="ECO:0007669"/>
    <property type="project" value="UniProtKB-UniRule"/>
</dbReference>
<comment type="similarity">
    <text evidence="1 7">Belongs to the RecO family.</text>
</comment>
<keyword evidence="4 7" id="KW-0233">DNA recombination</keyword>
<evidence type="ECO:0000256" key="3">
    <source>
        <dbReference type="ARBA" id="ARBA00022763"/>
    </source>
</evidence>
<dbReference type="RefSeq" id="WP_101300762.1">
    <property type="nucleotide sequence ID" value="NZ_CP025197.1"/>
</dbReference>
<dbReference type="InterPro" id="IPR037278">
    <property type="entry name" value="ARFGAP/RecO"/>
</dbReference>
<dbReference type="EMBL" id="CP025197">
    <property type="protein sequence ID" value="AUG57428.1"/>
    <property type="molecule type" value="Genomic_DNA"/>
</dbReference>
<dbReference type="NCBIfam" id="TIGR00613">
    <property type="entry name" value="reco"/>
    <property type="match status" value="1"/>
</dbReference>
<evidence type="ECO:0000313" key="11">
    <source>
        <dbReference type="Proteomes" id="UP000233534"/>
    </source>
</evidence>
<dbReference type="InterPro" id="IPR042242">
    <property type="entry name" value="RecO_C"/>
</dbReference>
<reference evidence="9 11" key="1">
    <citation type="submission" date="2017-12" db="EMBL/GenBank/DDBJ databases">
        <title>Complete genome sequence of Herbivorax saccincola GGR1, a novel Cellulosome-producing hydrolytic bacterium in a thermophilic biogas plant, established by Illumina and Nanopore MinION sequencing.</title>
        <authorList>
            <person name="Pechtl A."/>
            <person name="Ruckert C."/>
            <person name="Koeck D.E."/>
            <person name="Maus I."/>
            <person name="Winkler A."/>
            <person name="Kalinowski J."/>
            <person name="Puhler A."/>
            <person name="Schwarz W.W."/>
            <person name="Zverlov V.V."/>
            <person name="Schluter A."/>
            <person name="Liebl W."/>
        </authorList>
    </citation>
    <scope>NUCLEOTIDE SEQUENCE [LARGE SCALE GENOMIC DNA]</scope>
    <source>
        <strain evidence="9">GGR1</strain>
        <strain evidence="11">SR1</strain>
    </source>
</reference>
<dbReference type="SUPFAM" id="SSF50249">
    <property type="entry name" value="Nucleic acid-binding proteins"/>
    <property type="match status" value="1"/>
</dbReference>
<dbReference type="KEGG" id="hsc:HVS_07565"/>
<dbReference type="SUPFAM" id="SSF57863">
    <property type="entry name" value="ArfGap/RecO-like zinc finger"/>
    <property type="match status" value="1"/>
</dbReference>
<dbReference type="GO" id="GO:0006302">
    <property type="term" value="P:double-strand break repair"/>
    <property type="evidence" value="ECO:0007669"/>
    <property type="project" value="TreeGrafter"/>
</dbReference>
<feature type="domain" description="DNA replication/recombination mediator RecO N-terminal" evidence="8">
    <location>
        <begin position="1"/>
        <end position="79"/>
    </location>
</feature>